<dbReference type="AlphaFoldDB" id="A0A9Q1A9X6"/>
<sequence>MGFVRKLWMPLGRCNRRVVSFGCLLDA</sequence>
<keyword evidence="2" id="KW-1185">Reference proteome</keyword>
<gene>
    <name evidence="1" type="ORF">OIU79_023973</name>
</gene>
<organism evidence="1 2">
    <name type="scientific">Salix purpurea</name>
    <name type="common">Purple osier willow</name>
    <dbReference type="NCBI Taxonomy" id="77065"/>
    <lineage>
        <taxon>Eukaryota</taxon>
        <taxon>Viridiplantae</taxon>
        <taxon>Streptophyta</taxon>
        <taxon>Embryophyta</taxon>
        <taxon>Tracheophyta</taxon>
        <taxon>Spermatophyta</taxon>
        <taxon>Magnoliopsida</taxon>
        <taxon>eudicotyledons</taxon>
        <taxon>Gunneridae</taxon>
        <taxon>Pentapetalae</taxon>
        <taxon>rosids</taxon>
        <taxon>fabids</taxon>
        <taxon>Malpighiales</taxon>
        <taxon>Salicaceae</taxon>
        <taxon>Saliceae</taxon>
        <taxon>Salix</taxon>
    </lineage>
</organism>
<protein>
    <submittedName>
        <fullName evidence="1">Uncharacterized protein</fullName>
    </submittedName>
</protein>
<reference evidence="1" key="2">
    <citation type="journal article" date="2023" name="Int. J. Mol. Sci.">
        <title>De Novo Assembly and Annotation of 11 Diverse Shrub Willow (Salix) Genomes Reveals Novel Gene Organization in Sex-Linked Regions.</title>
        <authorList>
            <person name="Hyden B."/>
            <person name="Feng K."/>
            <person name="Yates T.B."/>
            <person name="Jawdy S."/>
            <person name="Cereghino C."/>
            <person name="Smart L.B."/>
            <person name="Muchero W."/>
        </authorList>
    </citation>
    <scope>NUCLEOTIDE SEQUENCE</scope>
    <source>
        <tissue evidence="1">Shoot tip</tissue>
    </source>
</reference>
<reference evidence="1" key="1">
    <citation type="submission" date="2022-11" db="EMBL/GenBank/DDBJ databases">
        <authorList>
            <person name="Hyden B.L."/>
            <person name="Feng K."/>
            <person name="Yates T."/>
            <person name="Jawdy S."/>
            <person name="Smart L.B."/>
            <person name="Muchero W."/>
        </authorList>
    </citation>
    <scope>NUCLEOTIDE SEQUENCE</scope>
    <source>
        <tissue evidence="1">Shoot tip</tissue>
    </source>
</reference>
<dbReference type="Proteomes" id="UP001151532">
    <property type="component" value="Chromosome 13"/>
</dbReference>
<evidence type="ECO:0000313" key="2">
    <source>
        <dbReference type="Proteomes" id="UP001151532"/>
    </source>
</evidence>
<dbReference type="EMBL" id="JAPFFK010000005">
    <property type="protein sequence ID" value="KAJ6763332.1"/>
    <property type="molecule type" value="Genomic_DNA"/>
</dbReference>
<accession>A0A9Q1A9X6</accession>
<proteinExistence type="predicted"/>
<comment type="caution">
    <text evidence="1">The sequence shown here is derived from an EMBL/GenBank/DDBJ whole genome shotgun (WGS) entry which is preliminary data.</text>
</comment>
<name>A0A9Q1A9X6_SALPP</name>
<feature type="non-terminal residue" evidence="1">
    <location>
        <position position="27"/>
    </location>
</feature>
<evidence type="ECO:0000313" key="1">
    <source>
        <dbReference type="EMBL" id="KAJ6763332.1"/>
    </source>
</evidence>